<sequence length="792" mass="90491">MAANVRYNALEADEENGMFTNRTTMMANLEEWIKMATDNKINSRNSWNFALIDYFYDLNVLRDSENNINFQKASATLDGCVKIYSSRVDSVTSETGKLLSGLAQRREAQKKQNQEDNGKEGAKNEDSNSNSQDKEANDDSVEIDPLTGLPIGKDVDAHTRTRVHNRILETTLVEFDTIKLKELDQELSIDPLFKRALVDFDEGGARSFLLNTLNIDKTARVVFDASVRDSARTKEDEKELQEDLNIDETKLSDIESDKESDLPNIQSSKIPNESLSKIEETSINGFSLEDEILALGMDMVKFQEISTCEISPSIQQLRNVVEDINKAKSFIDSVNNKFDNFLTEAELQEAMPENNLNEYDGVADEFDTGIRQELEYSLHQNQDDDDDALDNDDGTVSKSLAANPDDTDQFSTSAADGLFEKDLIAYFDDNFSKNWRGREHWKVRNFKKRNLTEEANFKNTESKTDNSSESTTDLTQVTKHDAQHSKKKKTGLEIDFFNLDDNLEANVFATSKKPSQIEMPQRLRTNDLHYLLPDDFHFSADKITTLFIKPRQKMSLFKNRKRRYKNTIDSHANMLNGVHTSEADGNLEVNKGLPEIADEQFWADNYERKEQENNDTNDEDVNIREAEISNPFDDGIDFNQAFDDASFPNDDNAELNENSGAVPNEEDNKKFHLADNKVNYSRVAKKVDVRRLKNNLWKSINLLVEKNKENFHGPENEQDGVVKPLNNVIELKFTDITNEIKNIYSKETLRDISTSFCFICLLHLANEYGLQISNADDYENLVVEYYINETTS</sequence>
<comment type="similarity">
    <text evidence="3 11">Belongs to the CND2 (condensin subunit 2) family.</text>
</comment>
<keyword evidence="7 11" id="KW-0132">Cell division</keyword>
<feature type="compositionally biased region" description="Polar residues" evidence="12">
    <location>
        <begin position="467"/>
        <end position="477"/>
    </location>
</feature>
<comment type="function">
    <text evidence="11">Regulatory subunit of the condensin complex, a complex required for conversion of interphase chromatin into mitotic-like condense chromosomes.</text>
</comment>
<feature type="compositionally biased region" description="Basic and acidic residues" evidence="12">
    <location>
        <begin position="247"/>
        <end position="261"/>
    </location>
</feature>
<dbReference type="PANTHER" id="PTHR13108:SF9">
    <property type="entry name" value="CONDENSIN COMPLEX SUBUNIT 2"/>
    <property type="match status" value="1"/>
</dbReference>
<feature type="compositionally biased region" description="Basic and acidic residues" evidence="12">
    <location>
        <begin position="457"/>
        <end position="466"/>
    </location>
</feature>
<dbReference type="InterPro" id="IPR022816">
    <property type="entry name" value="Condensin_barren_su2"/>
</dbReference>
<evidence type="ECO:0000256" key="3">
    <source>
        <dbReference type="ARBA" id="ARBA00009471"/>
    </source>
</evidence>
<dbReference type="GO" id="GO:0070058">
    <property type="term" value="P:tRNA gene clustering"/>
    <property type="evidence" value="ECO:0007669"/>
    <property type="project" value="EnsemblFungi"/>
</dbReference>
<dbReference type="GO" id="GO:0005634">
    <property type="term" value="C:nucleus"/>
    <property type="evidence" value="ECO:0007669"/>
    <property type="project" value="EnsemblFungi"/>
</dbReference>
<name>H2AXP7_KAZAF</name>
<dbReference type="Proteomes" id="UP000005220">
    <property type="component" value="Chromosome 7"/>
</dbReference>
<feature type="compositionally biased region" description="Basic and acidic residues" evidence="12">
    <location>
        <begin position="104"/>
        <end position="137"/>
    </location>
</feature>
<dbReference type="STRING" id="1071382.H2AXP7"/>
<evidence type="ECO:0000256" key="1">
    <source>
        <dbReference type="ARBA" id="ARBA00004286"/>
    </source>
</evidence>
<dbReference type="eggNOG" id="KOG2328">
    <property type="taxonomic scope" value="Eukaryota"/>
</dbReference>
<evidence type="ECO:0000313" key="14">
    <source>
        <dbReference type="Proteomes" id="UP000005220"/>
    </source>
</evidence>
<dbReference type="GO" id="GO:0051301">
    <property type="term" value="P:cell division"/>
    <property type="evidence" value="ECO:0007669"/>
    <property type="project" value="UniProtKB-KW"/>
</dbReference>
<dbReference type="PANTHER" id="PTHR13108">
    <property type="entry name" value="CONDENSIN COMPLEX SUBUNIT 2"/>
    <property type="match status" value="1"/>
</dbReference>
<dbReference type="Pfam" id="PF05786">
    <property type="entry name" value="Cnd2"/>
    <property type="match status" value="1"/>
</dbReference>
<comment type="subcellular location">
    <subcellularLocation>
        <location evidence="1">Chromosome</location>
    </subcellularLocation>
    <subcellularLocation>
        <location evidence="2">Cytoplasm</location>
    </subcellularLocation>
</comment>
<keyword evidence="10 11" id="KW-0131">Cell cycle</keyword>
<accession>H2AXP7</accession>
<dbReference type="OrthoDB" id="362021at2759"/>
<evidence type="ECO:0000256" key="9">
    <source>
        <dbReference type="ARBA" id="ARBA00023067"/>
    </source>
</evidence>
<dbReference type="EMBL" id="HE650827">
    <property type="protein sequence ID" value="CCF59147.1"/>
    <property type="molecule type" value="Genomic_DNA"/>
</dbReference>
<keyword evidence="5" id="KW-0158">Chromosome</keyword>
<evidence type="ECO:0000256" key="10">
    <source>
        <dbReference type="ARBA" id="ARBA00023306"/>
    </source>
</evidence>
<dbReference type="GO" id="GO:0007076">
    <property type="term" value="P:mitotic chromosome condensation"/>
    <property type="evidence" value="ECO:0007669"/>
    <property type="project" value="EnsemblFungi"/>
</dbReference>
<evidence type="ECO:0000256" key="11">
    <source>
        <dbReference type="PIRNR" id="PIRNR017126"/>
    </source>
</evidence>
<dbReference type="KEGG" id="kaf:KAFR_0G01140"/>
<feature type="region of interest" description="Disordered" evidence="12">
    <location>
        <begin position="246"/>
        <end position="268"/>
    </location>
</feature>
<feature type="region of interest" description="Disordered" evidence="12">
    <location>
        <begin position="381"/>
        <end position="411"/>
    </location>
</feature>
<dbReference type="RefSeq" id="XP_003958282.1">
    <property type="nucleotide sequence ID" value="XM_003958233.1"/>
</dbReference>
<dbReference type="PIRSF" id="PIRSF017126">
    <property type="entry name" value="Condensin_H"/>
    <property type="match status" value="1"/>
</dbReference>
<dbReference type="GO" id="GO:0000796">
    <property type="term" value="C:condensin complex"/>
    <property type="evidence" value="ECO:0007669"/>
    <property type="project" value="EnsemblFungi"/>
</dbReference>
<evidence type="ECO:0000256" key="5">
    <source>
        <dbReference type="ARBA" id="ARBA00022454"/>
    </source>
</evidence>
<evidence type="ECO:0000256" key="12">
    <source>
        <dbReference type="SAM" id="MobiDB-lite"/>
    </source>
</evidence>
<feature type="region of interest" description="Disordered" evidence="12">
    <location>
        <begin position="457"/>
        <end position="484"/>
    </location>
</feature>
<dbReference type="GO" id="GO:0003682">
    <property type="term" value="F:chromatin binding"/>
    <property type="evidence" value="ECO:0007669"/>
    <property type="project" value="EnsemblFungi"/>
</dbReference>
<dbReference type="AlphaFoldDB" id="H2AXP7"/>
<proteinExistence type="inferred from homology"/>
<dbReference type="GeneID" id="13884638"/>
<dbReference type="HOGENOM" id="CLU_010510_0_1_1"/>
<keyword evidence="9 11" id="KW-0226">DNA condensation</keyword>
<organism evidence="13 14">
    <name type="scientific">Kazachstania africana (strain ATCC 22294 / BCRC 22015 / CBS 2517 / CECT 1963 / NBRC 1671 / NRRL Y-8276)</name>
    <name type="common">Yeast</name>
    <name type="synonym">Kluyveromyces africanus</name>
    <dbReference type="NCBI Taxonomy" id="1071382"/>
    <lineage>
        <taxon>Eukaryota</taxon>
        <taxon>Fungi</taxon>
        <taxon>Dikarya</taxon>
        <taxon>Ascomycota</taxon>
        <taxon>Saccharomycotina</taxon>
        <taxon>Saccharomycetes</taxon>
        <taxon>Saccharomycetales</taxon>
        <taxon>Saccharomycetaceae</taxon>
        <taxon>Kazachstania</taxon>
    </lineage>
</organism>
<evidence type="ECO:0000256" key="8">
    <source>
        <dbReference type="ARBA" id="ARBA00022776"/>
    </source>
</evidence>
<protein>
    <recommendedName>
        <fullName evidence="4 11">Condensin complex subunit 2</fullName>
    </recommendedName>
</protein>
<feature type="compositionally biased region" description="Acidic residues" evidence="12">
    <location>
        <begin position="383"/>
        <end position="393"/>
    </location>
</feature>
<evidence type="ECO:0000256" key="6">
    <source>
        <dbReference type="ARBA" id="ARBA00022490"/>
    </source>
</evidence>
<feature type="region of interest" description="Disordered" evidence="12">
    <location>
        <begin position="101"/>
        <end position="148"/>
    </location>
</feature>
<dbReference type="FunCoup" id="H2AXP7">
    <property type="interactions" value="935"/>
</dbReference>
<dbReference type="GO" id="GO:0005737">
    <property type="term" value="C:cytoplasm"/>
    <property type="evidence" value="ECO:0007669"/>
    <property type="project" value="UniProtKB-SubCell"/>
</dbReference>
<evidence type="ECO:0000313" key="13">
    <source>
        <dbReference type="EMBL" id="CCF59147.1"/>
    </source>
</evidence>
<reference evidence="13 14" key="1">
    <citation type="journal article" date="2011" name="Proc. Natl. Acad. Sci. U.S.A.">
        <title>Evolutionary erosion of yeast sex chromosomes by mating-type switching accidents.</title>
        <authorList>
            <person name="Gordon J.L."/>
            <person name="Armisen D."/>
            <person name="Proux-Wera E."/>
            <person name="Oheigeartaigh S.S."/>
            <person name="Byrne K.P."/>
            <person name="Wolfe K.H."/>
        </authorList>
    </citation>
    <scope>NUCLEOTIDE SEQUENCE [LARGE SCALE GENOMIC DNA]</scope>
    <source>
        <strain evidence="14">ATCC 22294 / BCRC 22015 / CBS 2517 / CECT 1963 / NBRC 1671 / NRRL Y-8276</strain>
    </source>
</reference>
<evidence type="ECO:0000256" key="7">
    <source>
        <dbReference type="ARBA" id="ARBA00022618"/>
    </source>
</evidence>
<gene>
    <name evidence="13" type="primary">KAFR0G01140</name>
    <name evidence="13" type="ORF">KAFR_0G01140</name>
</gene>
<keyword evidence="8 11" id="KW-0498">Mitosis</keyword>
<evidence type="ECO:0000256" key="2">
    <source>
        <dbReference type="ARBA" id="ARBA00004496"/>
    </source>
</evidence>
<keyword evidence="6" id="KW-0963">Cytoplasm</keyword>
<evidence type="ECO:0000256" key="4">
    <source>
        <dbReference type="ARBA" id="ARBA00016065"/>
    </source>
</evidence>
<keyword evidence="14" id="KW-1185">Reference proteome</keyword>
<dbReference type="InParanoid" id="H2AXP7"/>